<evidence type="ECO:0000313" key="2">
    <source>
        <dbReference type="EMBL" id="ARQ70956.1"/>
    </source>
</evidence>
<protein>
    <submittedName>
        <fullName evidence="2">Uncharacterized protein</fullName>
    </submittedName>
</protein>
<dbReference type="Proteomes" id="UP000194218">
    <property type="component" value="Chromosome"/>
</dbReference>
<proteinExistence type="predicted"/>
<name>A0A1W7D1Q2_9ACTN</name>
<evidence type="ECO:0000313" key="3">
    <source>
        <dbReference type="Proteomes" id="UP000194218"/>
    </source>
</evidence>
<dbReference type="AlphaFoldDB" id="A0A1W7D1Q2"/>
<keyword evidence="3" id="KW-1185">Reference proteome</keyword>
<evidence type="ECO:0000256" key="1">
    <source>
        <dbReference type="SAM" id="MobiDB-lite"/>
    </source>
</evidence>
<dbReference type="RefSeq" id="WP_086160795.1">
    <property type="nucleotide sequence ID" value="NZ_CP021121.1"/>
</dbReference>
<reference evidence="2 3" key="1">
    <citation type="submission" date="2017-05" db="EMBL/GenBank/DDBJ databases">
        <title>Complete genome sequence of Streptomyces sp. SCSIO 03032 revealed the diverse biosynthetic pathways for its bioactive secondary metabolites.</title>
        <authorList>
            <person name="Ma L."/>
            <person name="Zhu Y."/>
            <person name="Zhang W."/>
            <person name="Zhang G."/>
            <person name="Tian X."/>
            <person name="Zhang S."/>
            <person name="Zhang C."/>
        </authorList>
    </citation>
    <scope>NUCLEOTIDE SEQUENCE [LARGE SCALE GENOMIC DNA]</scope>
    <source>
        <strain evidence="2 3">SCSIO 03032</strain>
    </source>
</reference>
<dbReference type="EMBL" id="CP021121">
    <property type="protein sequence ID" value="ARQ70956.1"/>
    <property type="molecule type" value="Genomic_DNA"/>
</dbReference>
<accession>A0A1W7D1Q2</accession>
<gene>
    <name evidence="2" type="ORF">CAG99_20805</name>
</gene>
<feature type="region of interest" description="Disordered" evidence="1">
    <location>
        <begin position="31"/>
        <end position="51"/>
    </location>
</feature>
<dbReference type="KEGG" id="smao:CAG99_20805"/>
<organism evidence="2 3">
    <name type="scientific">Streptomyces marincola</name>
    <dbReference type="NCBI Taxonomy" id="2878388"/>
    <lineage>
        <taxon>Bacteria</taxon>
        <taxon>Bacillati</taxon>
        <taxon>Actinomycetota</taxon>
        <taxon>Actinomycetes</taxon>
        <taxon>Kitasatosporales</taxon>
        <taxon>Streptomycetaceae</taxon>
        <taxon>Streptomyces</taxon>
    </lineage>
</organism>
<sequence length="82" mass="7846">MAGTSITGAAGNAAITCPRVDADSVVESLAGDGRITRTGPVDGGGRVNGDDPLTVAAHNGVVDGALGIDPCMGASGTPAVNR</sequence>
<dbReference type="OrthoDB" id="4316310at2"/>